<feature type="domain" description="PAS" evidence="10">
    <location>
        <begin position="25"/>
        <end position="88"/>
    </location>
</feature>
<dbReference type="Gene3D" id="3.30.450.20">
    <property type="entry name" value="PAS domain"/>
    <property type="match status" value="1"/>
</dbReference>
<evidence type="ECO:0000256" key="2">
    <source>
        <dbReference type="ARBA" id="ARBA00012438"/>
    </source>
</evidence>
<keyword evidence="4" id="KW-0808">Transferase</keyword>
<reference evidence="11 12" key="1">
    <citation type="journal article" date="2014" name="Arch. Microbiol.">
        <title>Bacillus mesophilum sp. nov., strain IITR-54T, a novel 4-chlorobiphenyl dechlorinating bacterium.</title>
        <authorList>
            <person name="Manickam N."/>
            <person name="Singh N.K."/>
            <person name="Bajaj A."/>
            <person name="Kumar R.M."/>
            <person name="Kaur G."/>
            <person name="Kaur N."/>
            <person name="Bala M."/>
            <person name="Kumar A."/>
            <person name="Mayilraj S."/>
        </authorList>
    </citation>
    <scope>NUCLEOTIDE SEQUENCE [LARGE SCALE GENOMIC DNA]</scope>
    <source>
        <strain evidence="11 12">IITR-54</strain>
    </source>
</reference>
<dbReference type="InterPro" id="IPR000014">
    <property type="entry name" value="PAS"/>
</dbReference>
<name>A0A7V7UUC8_9BACI</name>
<dbReference type="PROSITE" id="PS50109">
    <property type="entry name" value="HIS_KIN"/>
    <property type="match status" value="1"/>
</dbReference>
<dbReference type="PANTHER" id="PTHR43065">
    <property type="entry name" value="SENSOR HISTIDINE KINASE"/>
    <property type="match status" value="1"/>
</dbReference>
<evidence type="ECO:0000259" key="10">
    <source>
        <dbReference type="PROSITE" id="PS50112"/>
    </source>
</evidence>
<sequence length="356" mass="40468">MAICEKEWENLHLETYLYRMNDFSILSDTADSFLILKKNGQLAYISEECQRFIGYSVEEIKTMKISDIFQPSSLNEENSYFKEFARDSLCHSDIHIRAKSGELIHVQLTAFPIILHKAIIGSYAVIKEMTHHKEQKFMSEKQAVAGQLAAGIAHEIRNPMTAIKGFLQLMMRDYKGKKASYFEIIKSEIERIELILKELMVLAKPNKVFYKNVNLDSLLEQILTLMRSQALLNDIEIEAAYCFEDASIYGDENQLKQVFINYIKNAIEAMTDGGKILIEGEFLSENQVIIRIVDQGPGIPAEILERISEPFFTTKEQGTGLGMPVSYQIIKEHKGDMLISSSSTGTSVEVVLPRES</sequence>
<evidence type="ECO:0000256" key="5">
    <source>
        <dbReference type="ARBA" id="ARBA00022741"/>
    </source>
</evidence>
<dbReference type="OrthoDB" id="9815750at2"/>
<dbReference type="EC" id="2.7.13.3" evidence="2"/>
<dbReference type="SUPFAM" id="SSF55874">
    <property type="entry name" value="ATPase domain of HSP90 chaperone/DNA topoisomerase II/histidine kinase"/>
    <property type="match status" value="1"/>
</dbReference>
<dbReference type="InterPro" id="IPR036097">
    <property type="entry name" value="HisK_dim/P_sf"/>
</dbReference>
<dbReference type="InterPro" id="IPR005467">
    <property type="entry name" value="His_kinase_dom"/>
</dbReference>
<dbReference type="Pfam" id="PF00512">
    <property type="entry name" value="HisKA"/>
    <property type="match status" value="1"/>
</dbReference>
<dbReference type="PANTHER" id="PTHR43065:SF10">
    <property type="entry name" value="PEROXIDE STRESS-ACTIVATED HISTIDINE KINASE MAK3"/>
    <property type="match status" value="1"/>
</dbReference>
<dbReference type="AlphaFoldDB" id="A0A7V7UUC8"/>
<dbReference type="InterPro" id="IPR035965">
    <property type="entry name" value="PAS-like_dom_sf"/>
</dbReference>
<dbReference type="SUPFAM" id="SSF55785">
    <property type="entry name" value="PYP-like sensor domain (PAS domain)"/>
    <property type="match status" value="1"/>
</dbReference>
<evidence type="ECO:0000256" key="4">
    <source>
        <dbReference type="ARBA" id="ARBA00022679"/>
    </source>
</evidence>
<dbReference type="SMART" id="SM00388">
    <property type="entry name" value="HisKA"/>
    <property type="match status" value="1"/>
</dbReference>
<keyword evidence="8" id="KW-0902">Two-component regulatory system</keyword>
<dbReference type="Gene3D" id="3.30.565.10">
    <property type="entry name" value="Histidine kinase-like ATPase, C-terminal domain"/>
    <property type="match status" value="1"/>
</dbReference>
<evidence type="ECO:0000256" key="7">
    <source>
        <dbReference type="ARBA" id="ARBA00022840"/>
    </source>
</evidence>
<dbReference type="EMBL" id="WBOT01000004">
    <property type="protein sequence ID" value="KAB2331750.1"/>
    <property type="molecule type" value="Genomic_DNA"/>
</dbReference>
<evidence type="ECO:0000313" key="11">
    <source>
        <dbReference type="EMBL" id="KAB2331750.1"/>
    </source>
</evidence>
<evidence type="ECO:0000259" key="9">
    <source>
        <dbReference type="PROSITE" id="PS50109"/>
    </source>
</evidence>
<keyword evidence="12" id="KW-1185">Reference proteome</keyword>
<evidence type="ECO:0000256" key="6">
    <source>
        <dbReference type="ARBA" id="ARBA00022777"/>
    </source>
</evidence>
<dbReference type="NCBIfam" id="TIGR00229">
    <property type="entry name" value="sensory_box"/>
    <property type="match status" value="1"/>
</dbReference>
<dbReference type="SMART" id="SM00387">
    <property type="entry name" value="HATPase_c"/>
    <property type="match status" value="1"/>
</dbReference>
<dbReference type="RefSeq" id="WP_151574628.1">
    <property type="nucleotide sequence ID" value="NZ_WBOT01000004.1"/>
</dbReference>
<dbReference type="InterPro" id="IPR003594">
    <property type="entry name" value="HATPase_dom"/>
</dbReference>
<dbReference type="InterPro" id="IPR036890">
    <property type="entry name" value="HATPase_C_sf"/>
</dbReference>
<comment type="caution">
    <text evidence="11">The sequence shown here is derived from an EMBL/GenBank/DDBJ whole genome shotgun (WGS) entry which is preliminary data.</text>
</comment>
<keyword evidence="3" id="KW-0597">Phosphoprotein</keyword>
<dbReference type="SUPFAM" id="SSF47384">
    <property type="entry name" value="Homodimeric domain of signal transducing histidine kinase"/>
    <property type="match status" value="1"/>
</dbReference>
<dbReference type="PRINTS" id="PR00344">
    <property type="entry name" value="BCTRLSENSOR"/>
</dbReference>
<dbReference type="PROSITE" id="PS50112">
    <property type="entry name" value="PAS"/>
    <property type="match status" value="1"/>
</dbReference>
<organism evidence="11 12">
    <name type="scientific">Bacillus mesophilum</name>
    <dbReference type="NCBI Taxonomy" id="1071718"/>
    <lineage>
        <taxon>Bacteria</taxon>
        <taxon>Bacillati</taxon>
        <taxon>Bacillota</taxon>
        <taxon>Bacilli</taxon>
        <taxon>Bacillales</taxon>
        <taxon>Bacillaceae</taxon>
        <taxon>Bacillus</taxon>
    </lineage>
</organism>
<accession>A0A7V7UUC8</accession>
<evidence type="ECO:0000256" key="3">
    <source>
        <dbReference type="ARBA" id="ARBA00022553"/>
    </source>
</evidence>
<dbReference type="CDD" id="cd00130">
    <property type="entry name" value="PAS"/>
    <property type="match status" value="1"/>
</dbReference>
<dbReference type="Pfam" id="PF13426">
    <property type="entry name" value="PAS_9"/>
    <property type="match status" value="1"/>
</dbReference>
<evidence type="ECO:0000256" key="8">
    <source>
        <dbReference type="ARBA" id="ARBA00023012"/>
    </source>
</evidence>
<dbReference type="Proteomes" id="UP000441354">
    <property type="component" value="Unassembled WGS sequence"/>
</dbReference>
<dbReference type="CDD" id="cd00082">
    <property type="entry name" value="HisKA"/>
    <property type="match status" value="1"/>
</dbReference>
<dbReference type="InterPro" id="IPR004358">
    <property type="entry name" value="Sig_transdc_His_kin-like_C"/>
</dbReference>
<dbReference type="GO" id="GO:0005524">
    <property type="term" value="F:ATP binding"/>
    <property type="evidence" value="ECO:0007669"/>
    <property type="project" value="UniProtKB-KW"/>
</dbReference>
<dbReference type="InterPro" id="IPR003661">
    <property type="entry name" value="HisK_dim/P_dom"/>
</dbReference>
<keyword evidence="5" id="KW-0547">Nucleotide-binding</keyword>
<evidence type="ECO:0000256" key="1">
    <source>
        <dbReference type="ARBA" id="ARBA00000085"/>
    </source>
</evidence>
<keyword evidence="7" id="KW-0067">ATP-binding</keyword>
<protein>
    <recommendedName>
        <fullName evidence="2">histidine kinase</fullName>
        <ecNumber evidence="2">2.7.13.3</ecNumber>
    </recommendedName>
</protein>
<dbReference type="Pfam" id="PF02518">
    <property type="entry name" value="HATPase_c"/>
    <property type="match status" value="1"/>
</dbReference>
<evidence type="ECO:0000313" key="12">
    <source>
        <dbReference type="Proteomes" id="UP000441354"/>
    </source>
</evidence>
<dbReference type="Gene3D" id="1.10.287.130">
    <property type="match status" value="1"/>
</dbReference>
<keyword evidence="6" id="KW-0418">Kinase</keyword>
<feature type="domain" description="Histidine kinase" evidence="9">
    <location>
        <begin position="151"/>
        <end position="356"/>
    </location>
</feature>
<proteinExistence type="predicted"/>
<dbReference type="GO" id="GO:0000155">
    <property type="term" value="F:phosphorelay sensor kinase activity"/>
    <property type="evidence" value="ECO:0007669"/>
    <property type="project" value="InterPro"/>
</dbReference>
<comment type="catalytic activity">
    <reaction evidence="1">
        <text>ATP + protein L-histidine = ADP + protein N-phospho-L-histidine.</text>
        <dbReference type="EC" id="2.7.13.3"/>
    </reaction>
</comment>
<gene>
    <name evidence="11" type="ORF">F7732_13840</name>
</gene>